<evidence type="ECO:0000313" key="4">
    <source>
        <dbReference type="Proteomes" id="UP000054771"/>
    </source>
</evidence>
<gene>
    <name evidence="3" type="ORF">ASPCAL13977</name>
</gene>
<evidence type="ECO:0000256" key="1">
    <source>
        <dbReference type="SAM" id="MobiDB-lite"/>
    </source>
</evidence>
<dbReference type="OrthoDB" id="1577640at2759"/>
<name>A0A0U5GG30_ASPCI</name>
<sequence length="623" mass="69737">MRMNLTVEEGRLWKEKSSRSDRAISRAEAPLSLEDIIRDCPSHLTEKIKRVLAVLIAYSIFHLRGTQWLRADHFTATNILFFRTNNVLPLMPYIQLELRDVDTVDGDRVSNLVGPELEMDPDDLPLHPYPELIMLSIILMELYMKRPIKDLAEQGGMELEDWNTLDSNTRYAVAATVFECYKTEFPDKYRGSIDKCLDPNIGLDHNDNELDDQGLRFTIYENIIRPLQDELDSGFGNIVSVEALDEAAQYMDLNAWGQMYKTRSAPTLAEHHAINTQRTPVKRPYSELGEANHTPRPLRPETSSGSSYRAYLDLSKHESYTVGWICALPKEMAASQAMLDEIHPPLPQDTSDPNSYTLGRIGIHYVVMACLPAGVTGTVAASRVGQQMRLTFKGIRFGLMVGIGGGVPGSKDIRLGDVVVGEPGDTFGGVIQYDFGKTVQDSKFRRTGSLNRPPDVLLTAVSRLRANHYHTRPLLNDYLQTMIERFPESRSEFAHPGTKSDLLFNCEYDHETNNPDGSCEKCSTDELVVRDARNSASPQIHYGLIASGNQVMKHGLTRDRLRKDLNVLCFEMEAAGLMDIFPCLVIRGICDYADSHKSKIWQGYAAAVAAAYAKELLGVVSSG</sequence>
<dbReference type="OMA" id="HLYGTPW"/>
<reference evidence="4" key="1">
    <citation type="journal article" date="2016" name="Genome Announc.">
        <title>Draft genome sequences of fungus Aspergillus calidoustus.</title>
        <authorList>
            <person name="Horn F."/>
            <person name="Linde J."/>
            <person name="Mattern D.J."/>
            <person name="Walther G."/>
            <person name="Guthke R."/>
            <person name="Scherlach K."/>
            <person name="Martin K."/>
            <person name="Brakhage A.A."/>
            <person name="Petzke L."/>
            <person name="Valiante V."/>
        </authorList>
    </citation>
    <scope>NUCLEOTIDE SEQUENCE [LARGE SCALE GENOMIC DNA]</scope>
    <source>
        <strain evidence="4">SF006504</strain>
    </source>
</reference>
<dbReference type="InterPro" id="IPR035994">
    <property type="entry name" value="Nucleoside_phosphorylase_sf"/>
</dbReference>
<evidence type="ECO:0000313" key="3">
    <source>
        <dbReference type="EMBL" id="CEL10870.1"/>
    </source>
</evidence>
<dbReference type="Gene3D" id="3.40.50.1580">
    <property type="entry name" value="Nucleoside phosphorylase domain"/>
    <property type="match status" value="1"/>
</dbReference>
<keyword evidence="4" id="KW-1185">Reference proteome</keyword>
<feature type="domain" description="DUF7580" evidence="2">
    <location>
        <begin position="2"/>
        <end position="233"/>
    </location>
</feature>
<dbReference type="InterPro" id="IPR056002">
    <property type="entry name" value="DUF7580"/>
</dbReference>
<protein>
    <recommendedName>
        <fullName evidence="2">DUF7580 domain-containing protein</fullName>
    </recommendedName>
</protein>
<accession>A0A0U5GG30</accession>
<dbReference type="STRING" id="454130.A0A0U5GG30"/>
<feature type="region of interest" description="Disordered" evidence="1">
    <location>
        <begin position="283"/>
        <end position="305"/>
    </location>
</feature>
<dbReference type="PANTHER" id="PTHR46082:SF11">
    <property type="entry name" value="AAA+ ATPASE DOMAIN-CONTAINING PROTEIN-RELATED"/>
    <property type="match status" value="1"/>
</dbReference>
<dbReference type="SUPFAM" id="SSF53167">
    <property type="entry name" value="Purine and uridine phosphorylases"/>
    <property type="match status" value="1"/>
</dbReference>
<dbReference type="Pfam" id="PF24476">
    <property type="entry name" value="DUF7580"/>
    <property type="match status" value="1"/>
</dbReference>
<dbReference type="GO" id="GO:0009116">
    <property type="term" value="P:nucleoside metabolic process"/>
    <property type="evidence" value="ECO:0007669"/>
    <property type="project" value="InterPro"/>
</dbReference>
<dbReference type="AlphaFoldDB" id="A0A0U5GG30"/>
<proteinExistence type="predicted"/>
<organism evidence="3 4">
    <name type="scientific">Aspergillus calidoustus</name>
    <dbReference type="NCBI Taxonomy" id="454130"/>
    <lineage>
        <taxon>Eukaryota</taxon>
        <taxon>Fungi</taxon>
        <taxon>Dikarya</taxon>
        <taxon>Ascomycota</taxon>
        <taxon>Pezizomycotina</taxon>
        <taxon>Eurotiomycetes</taxon>
        <taxon>Eurotiomycetidae</taxon>
        <taxon>Eurotiales</taxon>
        <taxon>Aspergillaceae</taxon>
        <taxon>Aspergillus</taxon>
        <taxon>Aspergillus subgen. Nidulantes</taxon>
    </lineage>
</organism>
<dbReference type="InterPro" id="IPR053137">
    <property type="entry name" value="NLR-like"/>
</dbReference>
<dbReference type="EMBL" id="CDMC01000021">
    <property type="protein sequence ID" value="CEL10870.1"/>
    <property type="molecule type" value="Genomic_DNA"/>
</dbReference>
<dbReference type="GO" id="GO:0003824">
    <property type="term" value="F:catalytic activity"/>
    <property type="evidence" value="ECO:0007669"/>
    <property type="project" value="InterPro"/>
</dbReference>
<dbReference type="PANTHER" id="PTHR46082">
    <property type="entry name" value="ATP/GTP-BINDING PROTEIN-RELATED"/>
    <property type="match status" value="1"/>
</dbReference>
<evidence type="ECO:0000259" key="2">
    <source>
        <dbReference type="Pfam" id="PF24476"/>
    </source>
</evidence>
<dbReference type="Proteomes" id="UP000054771">
    <property type="component" value="Unassembled WGS sequence"/>
</dbReference>